<keyword evidence="3" id="KW-1185">Reference proteome</keyword>
<feature type="compositionally biased region" description="Basic and acidic residues" evidence="1">
    <location>
        <begin position="1"/>
        <end position="41"/>
    </location>
</feature>
<dbReference type="EMBL" id="JAEPRB010000064">
    <property type="protein sequence ID" value="KAG2223298.1"/>
    <property type="molecule type" value="Genomic_DNA"/>
</dbReference>
<proteinExistence type="predicted"/>
<sequence length="222" mass="24926">MGDKHDHNQEEKKNDHKKGKKDDHKTDTKDDHQDDIKDGQEHNIIVFDTLMQTKRPDNINTNSHDNNTTLNSPNKDSDEQGKSSTIDTEGDLIMESLKALIEEHTMAEIFTQPDSVNTDTVSTLEGSHEDINYISLLSLKNSTRKKLDTLSITARHQLIKKIDTLTQSDTVAGQRLHAFRKQNHHLSSRGRIIRPTVKGIEALNHSTVSLGQSGTTTTTNSQ</sequence>
<organism evidence="2 3">
    <name type="scientific">Circinella minor</name>
    <dbReference type="NCBI Taxonomy" id="1195481"/>
    <lineage>
        <taxon>Eukaryota</taxon>
        <taxon>Fungi</taxon>
        <taxon>Fungi incertae sedis</taxon>
        <taxon>Mucoromycota</taxon>
        <taxon>Mucoromycotina</taxon>
        <taxon>Mucoromycetes</taxon>
        <taxon>Mucorales</taxon>
        <taxon>Lichtheimiaceae</taxon>
        <taxon>Circinella</taxon>
    </lineage>
</organism>
<name>A0A8H7VNT6_9FUNG</name>
<feature type="compositionally biased region" description="Polar residues" evidence="1">
    <location>
        <begin position="58"/>
        <end position="74"/>
    </location>
</feature>
<evidence type="ECO:0000256" key="1">
    <source>
        <dbReference type="SAM" id="MobiDB-lite"/>
    </source>
</evidence>
<dbReference type="Proteomes" id="UP000646827">
    <property type="component" value="Unassembled WGS sequence"/>
</dbReference>
<evidence type="ECO:0000313" key="3">
    <source>
        <dbReference type="Proteomes" id="UP000646827"/>
    </source>
</evidence>
<accession>A0A8H7VNT6</accession>
<comment type="caution">
    <text evidence="2">The sequence shown here is derived from an EMBL/GenBank/DDBJ whole genome shotgun (WGS) entry which is preliminary data.</text>
</comment>
<feature type="region of interest" description="Disordered" evidence="1">
    <location>
        <begin position="1"/>
        <end position="42"/>
    </location>
</feature>
<gene>
    <name evidence="2" type="ORF">INT45_007024</name>
</gene>
<protein>
    <submittedName>
        <fullName evidence="2">Uncharacterized protein</fullName>
    </submittedName>
</protein>
<feature type="region of interest" description="Disordered" evidence="1">
    <location>
        <begin position="54"/>
        <end position="90"/>
    </location>
</feature>
<evidence type="ECO:0000313" key="2">
    <source>
        <dbReference type="EMBL" id="KAG2223298.1"/>
    </source>
</evidence>
<dbReference type="AlphaFoldDB" id="A0A8H7VNT6"/>
<reference evidence="2 3" key="1">
    <citation type="submission" date="2020-12" db="EMBL/GenBank/DDBJ databases">
        <title>Metabolic potential, ecology and presence of endohyphal bacteria is reflected in genomic diversity of Mucoromycotina.</title>
        <authorList>
            <person name="Muszewska A."/>
            <person name="Okrasinska A."/>
            <person name="Steczkiewicz K."/>
            <person name="Drgas O."/>
            <person name="Orlowska M."/>
            <person name="Perlinska-Lenart U."/>
            <person name="Aleksandrzak-Piekarczyk T."/>
            <person name="Szatraj K."/>
            <person name="Zielenkiewicz U."/>
            <person name="Pilsyk S."/>
            <person name="Malc E."/>
            <person name="Mieczkowski P."/>
            <person name="Kruszewska J.S."/>
            <person name="Biernat P."/>
            <person name="Pawlowska J."/>
        </authorList>
    </citation>
    <scope>NUCLEOTIDE SEQUENCE [LARGE SCALE GENOMIC DNA]</scope>
    <source>
        <strain evidence="2 3">CBS 142.35</strain>
    </source>
</reference>